<dbReference type="PANTHER" id="PTHR46796">
    <property type="entry name" value="HTH-TYPE TRANSCRIPTIONAL ACTIVATOR RHAS-RELATED"/>
    <property type="match status" value="1"/>
</dbReference>
<dbReference type="PROSITE" id="PS01124">
    <property type="entry name" value="HTH_ARAC_FAMILY_2"/>
    <property type="match status" value="1"/>
</dbReference>
<dbReference type="InterPro" id="IPR050204">
    <property type="entry name" value="AraC_XylS_family_regulators"/>
</dbReference>
<keyword evidence="3" id="KW-0804">Transcription</keyword>
<evidence type="ECO:0000313" key="5">
    <source>
        <dbReference type="EMBL" id="QDB78980.1"/>
    </source>
</evidence>
<organism evidence="5 6">
    <name type="scientific">Georgenia wutianyii</name>
    <dbReference type="NCBI Taxonomy" id="2585135"/>
    <lineage>
        <taxon>Bacteria</taxon>
        <taxon>Bacillati</taxon>
        <taxon>Actinomycetota</taxon>
        <taxon>Actinomycetes</taxon>
        <taxon>Micrococcales</taxon>
        <taxon>Bogoriellaceae</taxon>
        <taxon>Georgenia</taxon>
    </lineage>
</organism>
<evidence type="ECO:0000256" key="2">
    <source>
        <dbReference type="ARBA" id="ARBA00023125"/>
    </source>
</evidence>
<dbReference type="Pfam" id="PF12833">
    <property type="entry name" value="HTH_18"/>
    <property type="match status" value="1"/>
</dbReference>
<proteinExistence type="predicted"/>
<evidence type="ECO:0000313" key="6">
    <source>
        <dbReference type="Proteomes" id="UP000313948"/>
    </source>
</evidence>
<dbReference type="InterPro" id="IPR018060">
    <property type="entry name" value="HTH_AraC"/>
</dbReference>
<evidence type="ECO:0000259" key="4">
    <source>
        <dbReference type="PROSITE" id="PS01124"/>
    </source>
</evidence>
<dbReference type="EMBL" id="CP040899">
    <property type="protein sequence ID" value="QDB78980.1"/>
    <property type="molecule type" value="Genomic_DNA"/>
</dbReference>
<sequence>MGLEDARHPPEGAVLWPAAGTRVFTTRRLELPAPLDEVGAYFWSVTWRREERSPFRQEVLSHPLTHLTVEAAEGGVLHGLAVPAALVHGLVTRVFSVDLPVAGRVAGVAFRPGGLAALLGRGVHDLTDAVVPAGEVLPGVTGLAGSVLAEEDDAARRDVLAVHLEGLLAPRLREVREDPGYRTVREAVRLMRVREHVALGPVAQRLHVSGRTLQRLFTHYVGASPLWVLRRHRLQDAVAALDAGGGEDLAELAASLGFADHAHLTRAFTAVVGVPPSRYRAGER</sequence>
<dbReference type="SUPFAM" id="SSF46689">
    <property type="entry name" value="Homeodomain-like"/>
    <property type="match status" value="1"/>
</dbReference>
<gene>
    <name evidence="5" type="ORF">FE251_06045</name>
</gene>
<dbReference type="RefSeq" id="WP_139948247.1">
    <property type="nucleotide sequence ID" value="NZ_CP040899.1"/>
</dbReference>
<accession>A0ABX5VQB7</accession>
<feature type="domain" description="HTH araC/xylS-type" evidence="4">
    <location>
        <begin position="182"/>
        <end position="282"/>
    </location>
</feature>
<dbReference type="InterPro" id="IPR046532">
    <property type="entry name" value="DUF6597"/>
</dbReference>
<dbReference type="Proteomes" id="UP000313948">
    <property type="component" value="Chromosome"/>
</dbReference>
<dbReference type="Pfam" id="PF20240">
    <property type="entry name" value="DUF6597"/>
    <property type="match status" value="1"/>
</dbReference>
<dbReference type="SMART" id="SM00342">
    <property type="entry name" value="HTH_ARAC"/>
    <property type="match status" value="1"/>
</dbReference>
<dbReference type="Gene3D" id="1.10.10.60">
    <property type="entry name" value="Homeodomain-like"/>
    <property type="match status" value="1"/>
</dbReference>
<dbReference type="PROSITE" id="PS00041">
    <property type="entry name" value="HTH_ARAC_FAMILY_1"/>
    <property type="match status" value="1"/>
</dbReference>
<keyword evidence="6" id="KW-1185">Reference proteome</keyword>
<protein>
    <submittedName>
        <fullName evidence="5">AraC family transcriptional regulator</fullName>
    </submittedName>
</protein>
<evidence type="ECO:0000256" key="3">
    <source>
        <dbReference type="ARBA" id="ARBA00023163"/>
    </source>
</evidence>
<reference evidence="5 6" key="1">
    <citation type="submission" date="2019-05" db="EMBL/GenBank/DDBJ databases">
        <title>Georgenia *** sp. nov., and Georgenia *** sp. nov., isolated from the intestinal contents of plateau pika (Ochotona curzoniae) in the Qinghai-Tibet plateau of China.</title>
        <authorList>
            <person name="Tian Z."/>
        </authorList>
    </citation>
    <scope>NUCLEOTIDE SEQUENCE [LARGE SCALE GENOMIC DNA]</scope>
    <source>
        <strain evidence="5 6">Z294</strain>
    </source>
</reference>
<name>A0ABX5VQB7_9MICO</name>
<keyword evidence="1" id="KW-0805">Transcription regulation</keyword>
<dbReference type="InterPro" id="IPR018062">
    <property type="entry name" value="HTH_AraC-typ_CS"/>
</dbReference>
<keyword evidence="2" id="KW-0238">DNA-binding</keyword>
<dbReference type="InterPro" id="IPR009057">
    <property type="entry name" value="Homeodomain-like_sf"/>
</dbReference>
<evidence type="ECO:0000256" key="1">
    <source>
        <dbReference type="ARBA" id="ARBA00023015"/>
    </source>
</evidence>